<dbReference type="Pfam" id="PF07676">
    <property type="entry name" value="PD40"/>
    <property type="match status" value="2"/>
</dbReference>
<dbReference type="GO" id="GO:0009279">
    <property type="term" value="C:cell outer membrane"/>
    <property type="evidence" value="ECO:0007669"/>
    <property type="project" value="UniProtKB-SubCell"/>
</dbReference>
<dbReference type="InterPro" id="IPR011042">
    <property type="entry name" value="6-blade_b-propeller_TolB-like"/>
</dbReference>
<dbReference type="EMBL" id="LRXL01000026">
    <property type="protein sequence ID" value="OAB80435.1"/>
    <property type="molecule type" value="Genomic_DNA"/>
</dbReference>
<keyword evidence="7" id="KW-1185">Reference proteome</keyword>
<dbReference type="STRING" id="1763537.ULVI_06780"/>
<sequence>MKLFYTFLFVYIPFTFLNAQSLEADSEDLAYWEDAGVSTTIATSIGNNGFLFDTEDTAINSKYADFGVGFFRDKFIYYSAKRIGGFSKKDPKTNEPYMNLYCSDVDEDGNLSRPLLFSHNLNKDGNLGGVTFTTDQNTIYFTKSTEEESHLFILYKAVLDPKHPGKWINIEMLPFNKKGYSIENPHLSQDNKILYFASDLPESKGGFDLFSVAIKSDGSYGEPKPLDGTVNTKQDEKFPHISSDGKLLFFSSKGHESIGGYDIFRSRLYANGYHYVVNLGNTLNTPSDEMGYTIARANQGYYTSNKGDSSGGYDIYQFYESIVAQSVVGTITNGTTNEPLENIVVSLIDSDGNQVAITTTTAQGTYEFPVEGFKAYSIIATKNGFDRNETVFHTDTKLKPIFESNIVLHPTPAPIVITEDRSYLEVENIQFNYDSVEILEPAASLLNSVIATMQKHPNIKVQLNAHSDSQGNAAYNMKLSEKRAQAAVRYLISRGVSEKRITAKGFGETLPLVQCSNCSEKENEINRRIEFIIVE</sequence>
<dbReference type="RefSeq" id="WP_068591006.1">
    <property type="nucleotide sequence ID" value="NZ_LRXL01000026.1"/>
</dbReference>
<evidence type="ECO:0000259" key="5">
    <source>
        <dbReference type="PROSITE" id="PS51123"/>
    </source>
</evidence>
<name>A0A167J8U6_9FLAO</name>
<keyword evidence="3" id="KW-0998">Cell outer membrane</keyword>
<keyword evidence="2 4" id="KW-0472">Membrane</keyword>
<dbReference type="Pfam" id="PF00691">
    <property type="entry name" value="OmpA"/>
    <property type="match status" value="1"/>
</dbReference>
<dbReference type="InterPro" id="IPR050330">
    <property type="entry name" value="Bact_OuterMem_StrucFunc"/>
</dbReference>
<dbReference type="InterPro" id="IPR006664">
    <property type="entry name" value="OMP_bac"/>
</dbReference>
<comment type="subcellular location">
    <subcellularLocation>
        <location evidence="1">Cell outer membrane</location>
    </subcellularLocation>
</comment>
<dbReference type="PANTHER" id="PTHR30329">
    <property type="entry name" value="STATOR ELEMENT OF FLAGELLAR MOTOR COMPLEX"/>
    <property type="match status" value="1"/>
</dbReference>
<comment type="caution">
    <text evidence="6">The sequence shown here is derived from an EMBL/GenBank/DDBJ whole genome shotgun (WGS) entry which is preliminary data.</text>
</comment>
<evidence type="ECO:0000256" key="1">
    <source>
        <dbReference type="ARBA" id="ARBA00004442"/>
    </source>
</evidence>
<evidence type="ECO:0000256" key="2">
    <source>
        <dbReference type="ARBA" id="ARBA00023136"/>
    </source>
</evidence>
<dbReference type="OrthoDB" id="1403615at2"/>
<dbReference type="SUPFAM" id="SSF49478">
    <property type="entry name" value="Cna protein B-type domain"/>
    <property type="match status" value="1"/>
</dbReference>
<dbReference type="Pfam" id="PF13620">
    <property type="entry name" value="CarboxypepD_reg"/>
    <property type="match status" value="1"/>
</dbReference>
<dbReference type="CDD" id="cd07185">
    <property type="entry name" value="OmpA_C-like"/>
    <property type="match status" value="1"/>
</dbReference>
<evidence type="ECO:0000256" key="4">
    <source>
        <dbReference type="PROSITE-ProRule" id="PRU00473"/>
    </source>
</evidence>
<dbReference type="PANTHER" id="PTHR30329:SF21">
    <property type="entry name" value="LIPOPROTEIN YIAD-RELATED"/>
    <property type="match status" value="1"/>
</dbReference>
<dbReference type="PRINTS" id="PR01021">
    <property type="entry name" value="OMPADOMAIN"/>
</dbReference>
<reference evidence="6 7" key="1">
    <citation type="submission" date="2016-02" db="EMBL/GenBank/DDBJ databases">
        <title>Ulvibacter sp. LPB0005, isolated from Thais luteostoma.</title>
        <authorList>
            <person name="Shin S.-K."/>
            <person name="Yi H."/>
        </authorList>
    </citation>
    <scope>NUCLEOTIDE SEQUENCE [LARGE SCALE GENOMIC DNA]</scope>
    <source>
        <strain evidence="6 7">LPB0005</strain>
    </source>
</reference>
<proteinExistence type="predicted"/>
<dbReference type="Gene3D" id="2.60.40.1120">
    <property type="entry name" value="Carboxypeptidase-like, regulatory domain"/>
    <property type="match status" value="1"/>
</dbReference>
<dbReference type="Gene3D" id="3.30.1330.60">
    <property type="entry name" value="OmpA-like domain"/>
    <property type="match status" value="1"/>
</dbReference>
<evidence type="ECO:0000313" key="7">
    <source>
        <dbReference type="Proteomes" id="UP000077013"/>
    </source>
</evidence>
<dbReference type="SUPFAM" id="SSF103088">
    <property type="entry name" value="OmpA-like"/>
    <property type="match status" value="1"/>
</dbReference>
<dbReference type="Gene3D" id="2.120.10.30">
    <property type="entry name" value="TolB, C-terminal domain"/>
    <property type="match status" value="1"/>
</dbReference>
<gene>
    <name evidence="6" type="ORF">ULVI_06780</name>
</gene>
<dbReference type="Proteomes" id="UP000077013">
    <property type="component" value="Unassembled WGS sequence"/>
</dbReference>
<dbReference type="InterPro" id="IPR006665">
    <property type="entry name" value="OmpA-like"/>
</dbReference>
<organism evidence="6 7">
    <name type="scientific">Cochleicola gelatinilyticus</name>
    <dbReference type="NCBI Taxonomy" id="1763537"/>
    <lineage>
        <taxon>Bacteria</taxon>
        <taxon>Pseudomonadati</taxon>
        <taxon>Bacteroidota</taxon>
        <taxon>Flavobacteriia</taxon>
        <taxon>Flavobacteriales</taxon>
        <taxon>Flavobacteriaceae</taxon>
        <taxon>Cochleicola</taxon>
    </lineage>
</organism>
<evidence type="ECO:0000256" key="3">
    <source>
        <dbReference type="ARBA" id="ARBA00023237"/>
    </source>
</evidence>
<protein>
    <recommendedName>
        <fullName evidence="5">OmpA-like domain-containing protein</fullName>
    </recommendedName>
</protein>
<accession>A0A167J8U6</accession>
<dbReference type="SUPFAM" id="SSF82171">
    <property type="entry name" value="DPP6 N-terminal domain-like"/>
    <property type="match status" value="1"/>
</dbReference>
<dbReference type="InterPro" id="IPR011659">
    <property type="entry name" value="WD40"/>
</dbReference>
<dbReference type="InterPro" id="IPR036737">
    <property type="entry name" value="OmpA-like_sf"/>
</dbReference>
<evidence type="ECO:0000313" key="6">
    <source>
        <dbReference type="EMBL" id="OAB80435.1"/>
    </source>
</evidence>
<feature type="domain" description="OmpA-like" evidence="5">
    <location>
        <begin position="418"/>
        <end position="535"/>
    </location>
</feature>
<dbReference type="PROSITE" id="PS51123">
    <property type="entry name" value="OMPA_2"/>
    <property type="match status" value="1"/>
</dbReference>
<dbReference type="AlphaFoldDB" id="A0A167J8U6"/>